<name>A0A967B0N3_9MICO</name>
<protein>
    <recommendedName>
        <fullName evidence="1">AMIN-like domain-containing protein</fullName>
    </recommendedName>
</protein>
<dbReference type="Proteomes" id="UP000744769">
    <property type="component" value="Unassembled WGS sequence"/>
</dbReference>
<evidence type="ECO:0000313" key="2">
    <source>
        <dbReference type="EMBL" id="NHN55912.1"/>
    </source>
</evidence>
<dbReference type="InterPro" id="IPR056303">
    <property type="entry name" value="AMIN-like"/>
</dbReference>
<reference evidence="2" key="1">
    <citation type="submission" date="2020-03" db="EMBL/GenBank/DDBJ databases">
        <title>Draft sequencing of Calidifontibacter sp. DB0510.</title>
        <authorList>
            <person name="Kim D.-U."/>
        </authorList>
    </citation>
    <scope>NUCLEOTIDE SEQUENCE</scope>
    <source>
        <strain evidence="2">DB0510</strain>
    </source>
</reference>
<evidence type="ECO:0000313" key="3">
    <source>
        <dbReference type="Proteomes" id="UP000744769"/>
    </source>
</evidence>
<proteinExistence type="predicted"/>
<keyword evidence="3" id="KW-1185">Reference proteome</keyword>
<comment type="caution">
    <text evidence="2">The sequence shown here is derived from an EMBL/GenBank/DDBJ whole genome shotgun (WGS) entry which is preliminary data.</text>
</comment>
<dbReference type="EMBL" id="JAAOIV010000005">
    <property type="protein sequence ID" value="NHN55912.1"/>
    <property type="molecule type" value="Genomic_DNA"/>
</dbReference>
<sequence>MATPVAIAGTADRAQAATSTCAVQWGSLEKRGGTYTTAEFNRVRTGQHACYDRIVIDVSGPKAPGYIVKYVDQVREDGSGKVVPVRGGAKLQIVAMTPTMKPVANKTELADVTGYRTFRQVAYAGSFEGQTTIGLGVRARLPFKVWTVNSSTGSKLVVDVAHTWS</sequence>
<dbReference type="AlphaFoldDB" id="A0A967B0N3"/>
<accession>A0A967B0N3</accession>
<evidence type="ECO:0000259" key="1">
    <source>
        <dbReference type="Pfam" id="PF24837"/>
    </source>
</evidence>
<dbReference type="Pfam" id="PF24837">
    <property type="entry name" value="AMIN-like"/>
    <property type="match status" value="1"/>
</dbReference>
<gene>
    <name evidence="2" type="ORF">G9U51_09010</name>
</gene>
<organism evidence="2 3">
    <name type="scientific">Metallococcus carri</name>
    <dbReference type="NCBI Taxonomy" id="1656884"/>
    <lineage>
        <taxon>Bacteria</taxon>
        <taxon>Bacillati</taxon>
        <taxon>Actinomycetota</taxon>
        <taxon>Actinomycetes</taxon>
        <taxon>Micrococcales</taxon>
        <taxon>Dermacoccaceae</taxon>
        <taxon>Metallococcus</taxon>
    </lineage>
</organism>
<feature type="domain" description="AMIN-like" evidence="1">
    <location>
        <begin position="40"/>
        <end position="162"/>
    </location>
</feature>